<dbReference type="PANTHER" id="PTHR42783">
    <property type="entry name" value="GLUTAMATE SYNTHASE [NADPH] SMALL CHAIN"/>
    <property type="match status" value="1"/>
</dbReference>
<dbReference type="EMBL" id="CP115149">
    <property type="protein sequence ID" value="WBL35381.1"/>
    <property type="molecule type" value="Genomic_DNA"/>
</dbReference>
<dbReference type="PRINTS" id="PR00419">
    <property type="entry name" value="ADXRDTASE"/>
</dbReference>
<dbReference type="InterPro" id="IPR017896">
    <property type="entry name" value="4Fe4S_Fe-S-bd"/>
</dbReference>
<dbReference type="Pfam" id="PF07992">
    <property type="entry name" value="Pyr_redox_2"/>
    <property type="match status" value="1"/>
</dbReference>
<dbReference type="Gene3D" id="3.50.50.60">
    <property type="entry name" value="FAD/NAD(P)-binding domain"/>
    <property type="match status" value="2"/>
</dbReference>
<dbReference type="InterPro" id="IPR028261">
    <property type="entry name" value="DPD_II"/>
</dbReference>
<reference evidence="2 3" key="1">
    <citation type="journal article" date="2023" name="ISME J.">
        <title>Thermophilic Dehalococcoidia with unusual traits shed light on an unexpected past.</title>
        <authorList>
            <person name="Palmer M."/>
            <person name="Covington J.K."/>
            <person name="Zhou E.M."/>
            <person name="Thomas S.C."/>
            <person name="Habib N."/>
            <person name="Seymour C.O."/>
            <person name="Lai D."/>
            <person name="Johnston J."/>
            <person name="Hashimi A."/>
            <person name="Jiao J.Y."/>
            <person name="Muok A.R."/>
            <person name="Liu L."/>
            <person name="Xian W.D."/>
            <person name="Zhi X.Y."/>
            <person name="Li M.M."/>
            <person name="Silva L.P."/>
            <person name="Bowen B.P."/>
            <person name="Louie K."/>
            <person name="Briegel A."/>
            <person name="Pett-Ridge J."/>
            <person name="Weber P.K."/>
            <person name="Tocheva E.I."/>
            <person name="Woyke T."/>
            <person name="Northen T.R."/>
            <person name="Mayali X."/>
            <person name="Li W.J."/>
            <person name="Hedlund B.P."/>
        </authorList>
    </citation>
    <scope>NUCLEOTIDE SEQUENCE [LARGE SCALE GENOMIC DNA]</scope>
    <source>
        <strain evidence="2 3">YIM 72310</strain>
    </source>
</reference>
<sequence>MANDVARRLAISVQPVPKQDPEERKRNFEETYLGFDLNAARIEASRCIQCPSAPCQEACPVHNDIPGALALLEAGDILGAADKFRETSNLPEMCGRLCPQEKLCEGACVVGFAIRPGGKSEPPVTIGKLEAFCTDYQRQQLGGYPMPRYMPEPTGFKVAVIGSGPAGLAVAEQLADKGHSVTVYEYWPEPGGVLVYGIPNFKMRKNIVDEYIAHLEAMGVQFICNTYVGRDITIDELFRQGFHAVFIGTGAGVGNEMGIEGEDLEGVYTATEFLVRGNLAPEFLPERYRDPLPKMNDVVVIGGGDTSMDCVRTAVRLGAQNVTCVYRRTEAEMLGRAEERKNAREEGVRFEMLTLPTRILGDEQGRVRAVECQRMELGEPDESGRRRPIPVKGSEFIIPADAVVIAIGYGADPVVPQTTSGIRTDRKALIQVDEKGRTTRPGVFAGGDNVNGADLVVTALADGRRAAEAIHEYLMTLPAPRR</sequence>
<dbReference type="InterPro" id="IPR023753">
    <property type="entry name" value="FAD/NAD-binding_dom"/>
</dbReference>
<dbReference type="Proteomes" id="UP001212803">
    <property type="component" value="Chromosome"/>
</dbReference>
<dbReference type="SUPFAM" id="SSF46548">
    <property type="entry name" value="alpha-helical ferredoxin"/>
    <property type="match status" value="1"/>
</dbReference>
<proteinExistence type="predicted"/>
<name>A0ABY7M6G5_9CHLR</name>
<dbReference type="PROSITE" id="PS51379">
    <property type="entry name" value="4FE4S_FER_2"/>
    <property type="match status" value="1"/>
</dbReference>
<keyword evidence="2" id="KW-0560">Oxidoreductase</keyword>
<gene>
    <name evidence="2" type="primary">gltA</name>
    <name evidence="2" type="ORF">O0235_11400</name>
</gene>
<evidence type="ECO:0000313" key="3">
    <source>
        <dbReference type="Proteomes" id="UP001212803"/>
    </source>
</evidence>
<evidence type="ECO:0000259" key="1">
    <source>
        <dbReference type="PROSITE" id="PS51379"/>
    </source>
</evidence>
<organism evidence="2 3">
    <name type="scientific">Tepidiforma flava</name>
    <dbReference type="NCBI Taxonomy" id="3004094"/>
    <lineage>
        <taxon>Bacteria</taxon>
        <taxon>Bacillati</taxon>
        <taxon>Chloroflexota</taxon>
        <taxon>Tepidiformia</taxon>
        <taxon>Tepidiformales</taxon>
        <taxon>Tepidiformaceae</taxon>
        <taxon>Tepidiforma</taxon>
    </lineage>
</organism>
<dbReference type="InterPro" id="IPR009051">
    <property type="entry name" value="Helical_ferredxn"/>
</dbReference>
<dbReference type="EC" id="1.4.1.13" evidence="2"/>
<dbReference type="Gene3D" id="1.10.1060.10">
    <property type="entry name" value="Alpha-helical ferredoxin"/>
    <property type="match status" value="1"/>
</dbReference>
<protein>
    <submittedName>
        <fullName evidence="2">NADPH-dependent glutamate synthase</fullName>
        <ecNumber evidence="2">1.4.1.13</ecNumber>
    </submittedName>
</protein>
<keyword evidence="3" id="KW-1185">Reference proteome</keyword>
<dbReference type="InterPro" id="IPR006004">
    <property type="entry name" value="SudA-like"/>
</dbReference>
<feature type="domain" description="4Fe-4S ferredoxin-type" evidence="1">
    <location>
        <begin position="38"/>
        <end position="70"/>
    </location>
</feature>
<dbReference type="GO" id="GO:0004355">
    <property type="term" value="F:glutamate synthase (NADPH) activity"/>
    <property type="evidence" value="ECO:0007669"/>
    <property type="project" value="UniProtKB-EC"/>
</dbReference>
<dbReference type="PANTHER" id="PTHR42783:SF3">
    <property type="entry name" value="GLUTAMATE SYNTHASE [NADPH] SMALL CHAIN-RELATED"/>
    <property type="match status" value="1"/>
</dbReference>
<dbReference type="NCBIfam" id="TIGR01316">
    <property type="entry name" value="gltA"/>
    <property type="match status" value="1"/>
</dbReference>
<dbReference type="SUPFAM" id="SSF51971">
    <property type="entry name" value="Nucleotide-binding domain"/>
    <property type="match status" value="1"/>
</dbReference>
<evidence type="ECO:0000313" key="2">
    <source>
        <dbReference type="EMBL" id="WBL35381.1"/>
    </source>
</evidence>
<dbReference type="RefSeq" id="WP_270055908.1">
    <property type="nucleotide sequence ID" value="NZ_CP115149.1"/>
</dbReference>
<dbReference type="Pfam" id="PF14691">
    <property type="entry name" value="Fer4_20"/>
    <property type="match status" value="1"/>
</dbReference>
<dbReference type="InterPro" id="IPR036188">
    <property type="entry name" value="FAD/NAD-bd_sf"/>
</dbReference>
<accession>A0ABY7M6G5</accession>